<sequence length="93" mass="10652">MPKHRSLRFRFPFRGLLAAFVIAVAVKAYLIWFLGLDLYQAEVTELLNGTSFQQAAARILMPDQMTMWVVDRYDWIAEQVTTWRATLATGAEG</sequence>
<dbReference type="EMBL" id="JAAZQQ010000002">
    <property type="protein sequence ID" value="NKX44157.1"/>
    <property type="molecule type" value="Genomic_DNA"/>
</dbReference>
<accession>A0A7X6JWA1</accession>
<evidence type="ECO:0000313" key="2">
    <source>
        <dbReference type="EMBL" id="NKX44157.1"/>
    </source>
</evidence>
<gene>
    <name evidence="2" type="ORF">HCU73_06105</name>
</gene>
<name>A0A7X6JWA1_9RHOB</name>
<dbReference type="AlphaFoldDB" id="A0A7X6JWA1"/>
<proteinExistence type="predicted"/>
<dbReference type="RefSeq" id="WP_168622547.1">
    <property type="nucleotide sequence ID" value="NZ_JAAZQQ010000002.1"/>
</dbReference>
<evidence type="ECO:0000256" key="1">
    <source>
        <dbReference type="SAM" id="Phobius"/>
    </source>
</evidence>
<feature type="transmembrane region" description="Helical" evidence="1">
    <location>
        <begin position="12"/>
        <end position="34"/>
    </location>
</feature>
<protein>
    <submittedName>
        <fullName evidence="2">Uncharacterized protein</fullName>
    </submittedName>
</protein>
<organism evidence="2 3">
    <name type="scientific">Roseicyclus persicicus</name>
    <dbReference type="NCBI Taxonomy" id="2650661"/>
    <lineage>
        <taxon>Bacteria</taxon>
        <taxon>Pseudomonadati</taxon>
        <taxon>Pseudomonadota</taxon>
        <taxon>Alphaproteobacteria</taxon>
        <taxon>Rhodobacterales</taxon>
        <taxon>Roseobacteraceae</taxon>
        <taxon>Roseicyclus</taxon>
    </lineage>
</organism>
<dbReference type="Proteomes" id="UP000526408">
    <property type="component" value="Unassembled WGS sequence"/>
</dbReference>
<reference evidence="2 3" key="1">
    <citation type="submission" date="2020-04" db="EMBL/GenBank/DDBJ databases">
        <authorList>
            <person name="Yoon J."/>
        </authorList>
    </citation>
    <scope>NUCLEOTIDE SEQUENCE [LARGE SCALE GENOMIC DNA]</scope>
    <source>
        <strain evidence="2 3">KMU-115</strain>
    </source>
</reference>
<comment type="caution">
    <text evidence="2">The sequence shown here is derived from an EMBL/GenBank/DDBJ whole genome shotgun (WGS) entry which is preliminary data.</text>
</comment>
<keyword evidence="3" id="KW-1185">Reference proteome</keyword>
<evidence type="ECO:0000313" key="3">
    <source>
        <dbReference type="Proteomes" id="UP000526408"/>
    </source>
</evidence>
<keyword evidence="1" id="KW-1133">Transmembrane helix</keyword>
<keyword evidence="1" id="KW-0812">Transmembrane</keyword>
<keyword evidence="1" id="KW-0472">Membrane</keyword>